<dbReference type="InterPro" id="IPR025762">
    <property type="entry name" value="DFDF"/>
</dbReference>
<evidence type="ECO:0000313" key="8">
    <source>
        <dbReference type="EMBL" id="ODV77012.1"/>
    </source>
</evidence>
<dbReference type="PANTHER" id="PTHR13612:SF0">
    <property type="entry name" value="ENHANCER OF MRNA-DECAPPING PROTEIN 3"/>
    <property type="match status" value="1"/>
</dbReference>
<dbReference type="Proteomes" id="UP000094285">
    <property type="component" value="Unassembled WGS sequence"/>
</dbReference>
<evidence type="ECO:0000313" key="9">
    <source>
        <dbReference type="Proteomes" id="UP000094285"/>
    </source>
</evidence>
<dbReference type="GO" id="GO:0000932">
    <property type="term" value="C:P-body"/>
    <property type="evidence" value="ECO:0007669"/>
    <property type="project" value="UniProtKB-SubCell"/>
</dbReference>
<evidence type="ECO:0000256" key="1">
    <source>
        <dbReference type="ARBA" id="ARBA00004201"/>
    </source>
</evidence>
<dbReference type="Pfam" id="PF03853">
    <property type="entry name" value="YjeF_N"/>
    <property type="match status" value="1"/>
</dbReference>
<dbReference type="SMART" id="SM01199">
    <property type="entry name" value="FDF"/>
    <property type="match status" value="1"/>
</dbReference>
<feature type="region of interest" description="Disordered" evidence="5">
    <location>
        <begin position="172"/>
        <end position="193"/>
    </location>
</feature>
<evidence type="ECO:0000259" key="7">
    <source>
        <dbReference type="PROSITE" id="PS51512"/>
    </source>
</evidence>
<proteinExistence type="inferred from homology"/>
<comment type="subcellular location">
    <subcellularLocation>
        <location evidence="1">Cytoplasm</location>
        <location evidence="1">P-body</location>
    </subcellularLocation>
</comment>
<feature type="compositionally biased region" description="Basic and acidic residues" evidence="5">
    <location>
        <begin position="176"/>
        <end position="186"/>
    </location>
</feature>
<feature type="domain" description="YjeF N-terminal" evidence="6">
    <location>
        <begin position="262"/>
        <end position="499"/>
    </location>
</feature>
<dbReference type="GO" id="GO:0031087">
    <property type="term" value="P:deadenylation-independent decapping of nuclear-transcribed mRNA"/>
    <property type="evidence" value="ECO:0007669"/>
    <property type="project" value="TreeGrafter"/>
</dbReference>
<dbReference type="GO" id="GO:0003729">
    <property type="term" value="F:mRNA binding"/>
    <property type="evidence" value="ECO:0007669"/>
    <property type="project" value="TreeGrafter"/>
</dbReference>
<evidence type="ECO:0000256" key="3">
    <source>
        <dbReference type="ARBA" id="ARBA00015797"/>
    </source>
</evidence>
<dbReference type="PANTHER" id="PTHR13612">
    <property type="entry name" value="ENHANCER OF MRNA-DECAPPING PROTEIN 3"/>
    <property type="match status" value="1"/>
</dbReference>
<dbReference type="PROSITE" id="PS51512">
    <property type="entry name" value="DFDF"/>
    <property type="match status" value="1"/>
</dbReference>
<gene>
    <name evidence="8" type="ORF">CANTADRAFT_23850</name>
</gene>
<dbReference type="STRING" id="984487.A0A1E4SC95"/>
<evidence type="ECO:0000256" key="5">
    <source>
        <dbReference type="SAM" id="MobiDB-lite"/>
    </source>
</evidence>
<dbReference type="InterPro" id="IPR004443">
    <property type="entry name" value="YjeF_N_dom"/>
</dbReference>
<dbReference type="Gene3D" id="3.40.50.10260">
    <property type="entry name" value="YjeF N-terminal domain"/>
    <property type="match status" value="1"/>
</dbReference>
<feature type="region of interest" description="Disordered" evidence="5">
    <location>
        <begin position="95"/>
        <end position="135"/>
    </location>
</feature>
<dbReference type="PROSITE" id="PS51385">
    <property type="entry name" value="YJEF_N"/>
    <property type="match status" value="1"/>
</dbReference>
<dbReference type="Pfam" id="PF09532">
    <property type="entry name" value="FDF"/>
    <property type="match status" value="1"/>
</dbReference>
<dbReference type="OrthoDB" id="10030313at2759"/>
<protein>
    <recommendedName>
        <fullName evidence="3">Enhancer of mRNA-decapping protein 3</fullName>
    </recommendedName>
</protein>
<comment type="similarity">
    <text evidence="2">Belongs to the EDC3 family.</text>
</comment>
<evidence type="ECO:0000259" key="6">
    <source>
        <dbReference type="PROSITE" id="PS51385"/>
    </source>
</evidence>
<dbReference type="InterPro" id="IPR019050">
    <property type="entry name" value="FDF_dom"/>
</dbReference>
<organism evidence="8 9">
    <name type="scientific">Suhomyces tanzawaensis NRRL Y-17324</name>
    <dbReference type="NCBI Taxonomy" id="984487"/>
    <lineage>
        <taxon>Eukaryota</taxon>
        <taxon>Fungi</taxon>
        <taxon>Dikarya</taxon>
        <taxon>Ascomycota</taxon>
        <taxon>Saccharomycotina</taxon>
        <taxon>Pichiomycetes</taxon>
        <taxon>Debaryomycetaceae</taxon>
        <taxon>Suhomyces</taxon>
    </lineage>
</organism>
<dbReference type="EMBL" id="KV453916">
    <property type="protein sequence ID" value="ODV77012.1"/>
    <property type="molecule type" value="Genomic_DNA"/>
</dbReference>
<dbReference type="GeneID" id="30981147"/>
<accession>A0A1E4SC95</accession>
<keyword evidence="9" id="KW-1185">Reference proteome</keyword>
<dbReference type="SUPFAM" id="SSF64153">
    <property type="entry name" value="YjeF N-terminal domain-like"/>
    <property type="match status" value="1"/>
</dbReference>
<sequence>MAEFLNYKVDLTLKDGTRSSGVITHVDNRQISLGNATQSSFPGQTIPNLQVNSSQIADLKVIQLPPDFYKGGRGKKPKADTPSLLDSAIIFAKTSAPSSREDKSIDSPKTKAPKKTAARSNSPTGSVDPDWGNDGGVKDIKASTDFDFAANLAMFDKKSVFADFQKKDTVNPGDRLVGHNRIEQGKGPKTKKEKYDNDEMVLDSKKNDNWDNIGNTSKVDLTKHKASHSSTPVYKDPVTNQNLKLVHSSTMSPIPLSSPVQLLEIERLSSESYGITPPIMAEVLATNLSQLIATQMLGGSSRLNKKNHNLPPLVLLLIGSARCGSRAFATGRHLTNHGVRVLAFVINTEDTDKDLTTQWQLFENGGGKVITSSVPELLSIINHQLDTPVELIIDALQGYDDHLEDIFYLENDQQVLRSLMEWANEPSQQSKILSLDIPSGIDGGSGTLLDQSLKLNCRWCVSMGLPITGLIHAYKNGYLDVGEVTHYLIDVGIPNKVYSSKGNLRKFDRFWHSAESCVKLEVASE</sequence>
<dbReference type="InterPro" id="IPR036652">
    <property type="entry name" value="YjeF_N_dom_sf"/>
</dbReference>
<dbReference type="GO" id="GO:0033962">
    <property type="term" value="P:P-body assembly"/>
    <property type="evidence" value="ECO:0007669"/>
    <property type="project" value="TreeGrafter"/>
</dbReference>
<evidence type="ECO:0000256" key="2">
    <source>
        <dbReference type="ARBA" id="ARBA00006610"/>
    </source>
</evidence>
<evidence type="ECO:0000256" key="4">
    <source>
        <dbReference type="ARBA" id="ARBA00022490"/>
    </source>
</evidence>
<name>A0A1E4SC95_9ASCO</name>
<dbReference type="RefSeq" id="XP_020062134.1">
    <property type="nucleotide sequence ID" value="XM_020207010.1"/>
</dbReference>
<dbReference type="Gene3D" id="2.30.30.100">
    <property type="match status" value="1"/>
</dbReference>
<reference evidence="9" key="1">
    <citation type="submission" date="2016-05" db="EMBL/GenBank/DDBJ databases">
        <title>Comparative genomics of biotechnologically important yeasts.</title>
        <authorList>
            <consortium name="DOE Joint Genome Institute"/>
            <person name="Riley R."/>
            <person name="Haridas S."/>
            <person name="Wolfe K.H."/>
            <person name="Lopes M.R."/>
            <person name="Hittinger C.T."/>
            <person name="Goker M."/>
            <person name="Salamov A."/>
            <person name="Wisecaver J."/>
            <person name="Long T.M."/>
            <person name="Aerts A.L."/>
            <person name="Barry K."/>
            <person name="Choi C."/>
            <person name="Clum A."/>
            <person name="Coughlan A.Y."/>
            <person name="Deshpande S."/>
            <person name="Douglass A.P."/>
            <person name="Hanson S.J."/>
            <person name="Klenk H.-P."/>
            <person name="Labutti K."/>
            <person name="Lapidus A."/>
            <person name="Lindquist E."/>
            <person name="Lipzen A."/>
            <person name="Meier-Kolthoff J.P."/>
            <person name="Ohm R.A."/>
            <person name="Otillar R.P."/>
            <person name="Pangilinan J."/>
            <person name="Peng Y."/>
            <person name="Rokas A."/>
            <person name="Rosa C.A."/>
            <person name="Scheuner C."/>
            <person name="Sibirny A.A."/>
            <person name="Slot J.C."/>
            <person name="Stielow J.B."/>
            <person name="Sun H."/>
            <person name="Kurtzman C.P."/>
            <person name="Blackwell M."/>
            <person name="Grigoriev I.V."/>
            <person name="Jeffries T.W."/>
        </authorList>
    </citation>
    <scope>NUCLEOTIDE SEQUENCE [LARGE SCALE GENOMIC DNA]</scope>
    <source>
        <strain evidence="9">NRRL Y-17324</strain>
    </source>
</reference>
<feature type="compositionally biased region" description="Basic and acidic residues" evidence="5">
    <location>
        <begin position="99"/>
        <end position="109"/>
    </location>
</feature>
<dbReference type="AlphaFoldDB" id="A0A1E4SC95"/>
<keyword evidence="4" id="KW-0963">Cytoplasm</keyword>
<feature type="domain" description="DFDF" evidence="7">
    <location>
        <begin position="134"/>
        <end position="170"/>
    </location>
</feature>